<feature type="domain" description="ABC transporter" evidence="5">
    <location>
        <begin position="6"/>
        <end position="231"/>
    </location>
</feature>
<keyword evidence="2" id="KW-1003">Cell membrane</keyword>
<evidence type="ECO:0000259" key="5">
    <source>
        <dbReference type="PROSITE" id="PS50893"/>
    </source>
</evidence>
<keyword evidence="2" id="KW-0472">Membrane</keyword>
<comment type="caution">
    <text evidence="6">The sequence shown here is derived from an EMBL/GenBank/DDBJ whole genome shotgun (WGS) entry which is preliminary data.</text>
</comment>
<dbReference type="PROSITE" id="PS00211">
    <property type="entry name" value="ABC_TRANSPORTER_1"/>
    <property type="match status" value="1"/>
</dbReference>
<dbReference type="InterPro" id="IPR017871">
    <property type="entry name" value="ABC_transporter-like_CS"/>
</dbReference>
<dbReference type="CDD" id="cd03230">
    <property type="entry name" value="ABC_DR_subfamily_A"/>
    <property type="match status" value="1"/>
</dbReference>
<keyword evidence="4 6" id="KW-0067">ATP-binding</keyword>
<reference evidence="6 7" key="1">
    <citation type="journal article" date="2018" name="Int. J. Syst. Evol. Microbiol.">
        <title>Uliginosibacterium sediminicola sp. nov., isolated from freshwater sediment.</title>
        <authorList>
            <person name="Hwang W.M."/>
            <person name="Kim S.M."/>
            <person name="Kang K."/>
            <person name="Ahn T.Y."/>
        </authorList>
    </citation>
    <scope>NUCLEOTIDE SEQUENCE [LARGE SCALE GENOMIC DNA]</scope>
    <source>
        <strain evidence="6 7">M1-21</strain>
    </source>
</reference>
<dbReference type="SUPFAM" id="SSF52540">
    <property type="entry name" value="P-loop containing nucleoside triphosphate hydrolases"/>
    <property type="match status" value="1"/>
</dbReference>
<accession>A0ABU9YZG4</accession>
<evidence type="ECO:0000256" key="1">
    <source>
        <dbReference type="ARBA" id="ARBA00022448"/>
    </source>
</evidence>
<dbReference type="GO" id="GO:0005524">
    <property type="term" value="F:ATP binding"/>
    <property type="evidence" value="ECO:0007669"/>
    <property type="project" value="UniProtKB-KW"/>
</dbReference>
<evidence type="ECO:0000256" key="2">
    <source>
        <dbReference type="ARBA" id="ARBA00022475"/>
    </source>
</evidence>
<dbReference type="EMBL" id="JBDIVE010000004">
    <property type="protein sequence ID" value="MEN3068887.1"/>
    <property type="molecule type" value="Genomic_DNA"/>
</dbReference>
<protein>
    <submittedName>
        <fullName evidence="6">ABC transporter ATP-binding protein</fullName>
    </submittedName>
</protein>
<keyword evidence="7" id="KW-1185">Reference proteome</keyword>
<gene>
    <name evidence="6" type="ORF">ABDB84_10375</name>
</gene>
<dbReference type="Proteomes" id="UP001410394">
    <property type="component" value="Unassembled WGS sequence"/>
</dbReference>
<dbReference type="Pfam" id="PF00005">
    <property type="entry name" value="ABC_tran"/>
    <property type="match status" value="1"/>
</dbReference>
<keyword evidence="3" id="KW-0547">Nucleotide-binding</keyword>
<keyword evidence="1" id="KW-0813">Transport</keyword>
<dbReference type="InterPro" id="IPR003593">
    <property type="entry name" value="AAA+_ATPase"/>
</dbReference>
<dbReference type="InterPro" id="IPR051782">
    <property type="entry name" value="ABC_Transporter_VariousFunc"/>
</dbReference>
<dbReference type="SMART" id="SM00382">
    <property type="entry name" value="AAA"/>
    <property type="match status" value="1"/>
</dbReference>
<organism evidence="6 7">
    <name type="scientific">Uliginosibacterium sediminicola</name>
    <dbReference type="NCBI Taxonomy" id="2024550"/>
    <lineage>
        <taxon>Bacteria</taxon>
        <taxon>Pseudomonadati</taxon>
        <taxon>Pseudomonadota</taxon>
        <taxon>Betaproteobacteria</taxon>
        <taxon>Rhodocyclales</taxon>
        <taxon>Zoogloeaceae</taxon>
        <taxon>Uliginosibacterium</taxon>
    </lineage>
</organism>
<dbReference type="PANTHER" id="PTHR42939:SF1">
    <property type="entry name" value="ABC TRANSPORTER ATP-BINDING PROTEIN ALBC-RELATED"/>
    <property type="match status" value="1"/>
</dbReference>
<dbReference type="Gene3D" id="3.40.50.300">
    <property type="entry name" value="P-loop containing nucleotide triphosphate hydrolases"/>
    <property type="match status" value="1"/>
</dbReference>
<dbReference type="InterPro" id="IPR027417">
    <property type="entry name" value="P-loop_NTPase"/>
</dbReference>
<dbReference type="PROSITE" id="PS50893">
    <property type="entry name" value="ABC_TRANSPORTER_2"/>
    <property type="match status" value="1"/>
</dbReference>
<evidence type="ECO:0000256" key="3">
    <source>
        <dbReference type="ARBA" id="ARBA00022741"/>
    </source>
</evidence>
<evidence type="ECO:0000313" key="6">
    <source>
        <dbReference type="EMBL" id="MEN3068887.1"/>
    </source>
</evidence>
<dbReference type="RefSeq" id="WP_345919654.1">
    <property type="nucleotide sequence ID" value="NZ_JBDIVE010000004.1"/>
</dbReference>
<proteinExistence type="predicted"/>
<sequence>MPRPLIEIRSLQYRAGKKLILEDASLRLDAGETLGLIGRTGAGKTSLLRCMLGLSFATAGEVLLFGEPATALSRANKARLGYVPQSPGLPASQKVSALLQLVASWQPNWQADWCAGLLERFRLDAEQRVGSLSVGQQQLLSLVMAIGHKPELLVLDEPVASLDPVTRRDVAATLAELQADGTSIVFSTHILSELERLASHVAVIEDGRIGLHCESDEIRLALRRWQISSPADQLLSLAMPAQLDVPGLLRYRRIDARHASLLVDTRQGADSSRMPGLVSEQALNLEDFVVEYLQ</sequence>
<evidence type="ECO:0000256" key="4">
    <source>
        <dbReference type="ARBA" id="ARBA00022840"/>
    </source>
</evidence>
<dbReference type="InterPro" id="IPR003439">
    <property type="entry name" value="ABC_transporter-like_ATP-bd"/>
</dbReference>
<dbReference type="PANTHER" id="PTHR42939">
    <property type="entry name" value="ABC TRANSPORTER ATP-BINDING PROTEIN ALBC-RELATED"/>
    <property type="match status" value="1"/>
</dbReference>
<evidence type="ECO:0000313" key="7">
    <source>
        <dbReference type="Proteomes" id="UP001410394"/>
    </source>
</evidence>
<name>A0ABU9YZG4_9RHOO</name>